<dbReference type="InterPro" id="IPR041476">
    <property type="entry name" value="TRAF3IP1_C"/>
</dbReference>
<dbReference type="Pfam" id="PF17749">
    <property type="entry name" value="MIP-T3_C"/>
    <property type="match status" value="1"/>
</dbReference>
<evidence type="ECO:0000256" key="1">
    <source>
        <dbReference type="ARBA" id="ARBA00004370"/>
    </source>
</evidence>
<feature type="compositionally biased region" description="Polar residues" evidence="5">
    <location>
        <begin position="329"/>
        <end position="338"/>
    </location>
</feature>
<feature type="compositionally biased region" description="Low complexity" evidence="5">
    <location>
        <begin position="449"/>
        <end position="458"/>
    </location>
</feature>
<feature type="compositionally biased region" description="Polar residues" evidence="5">
    <location>
        <begin position="432"/>
        <end position="448"/>
    </location>
</feature>
<keyword evidence="3" id="KW-1133">Transmembrane helix</keyword>
<dbReference type="PANTHER" id="PTHR12953">
    <property type="entry name" value="MEMBRANE PROTEIN CH1 RELATED"/>
    <property type="match status" value="1"/>
</dbReference>
<feature type="compositionally biased region" description="Low complexity" evidence="5">
    <location>
        <begin position="622"/>
        <end position="632"/>
    </location>
</feature>
<comment type="subcellular location">
    <subcellularLocation>
        <location evidence="1">Membrane</location>
    </subcellularLocation>
</comment>
<dbReference type="AlphaFoldDB" id="A0A1D2MLL1"/>
<feature type="compositionally biased region" description="Polar residues" evidence="5">
    <location>
        <begin position="369"/>
        <end position="379"/>
    </location>
</feature>
<feature type="compositionally biased region" description="Basic and acidic residues" evidence="5">
    <location>
        <begin position="380"/>
        <end position="407"/>
    </location>
</feature>
<dbReference type="STRING" id="48709.A0A1D2MLL1"/>
<feature type="compositionally biased region" description="Low complexity" evidence="5">
    <location>
        <begin position="566"/>
        <end position="580"/>
    </location>
</feature>
<evidence type="ECO:0000256" key="3">
    <source>
        <dbReference type="ARBA" id="ARBA00022989"/>
    </source>
</evidence>
<organism evidence="8 9">
    <name type="scientific">Orchesella cincta</name>
    <name type="common">Springtail</name>
    <name type="synonym">Podura cincta</name>
    <dbReference type="NCBI Taxonomy" id="48709"/>
    <lineage>
        <taxon>Eukaryota</taxon>
        <taxon>Metazoa</taxon>
        <taxon>Ecdysozoa</taxon>
        <taxon>Arthropoda</taxon>
        <taxon>Hexapoda</taxon>
        <taxon>Collembola</taxon>
        <taxon>Entomobryomorpha</taxon>
        <taxon>Entomobryoidea</taxon>
        <taxon>Orchesellidae</taxon>
        <taxon>Orchesellinae</taxon>
        <taxon>Orchesella</taxon>
    </lineage>
</organism>
<feature type="compositionally biased region" description="Basic and acidic residues" evidence="5">
    <location>
        <begin position="283"/>
        <end position="301"/>
    </location>
</feature>
<reference evidence="8 9" key="1">
    <citation type="journal article" date="2016" name="Genome Biol. Evol.">
        <title>Gene Family Evolution Reflects Adaptation to Soil Environmental Stressors in the Genome of the Collembolan Orchesella cincta.</title>
        <authorList>
            <person name="Faddeeva-Vakhrusheva A."/>
            <person name="Derks M.F."/>
            <person name="Anvar S.Y."/>
            <person name="Agamennone V."/>
            <person name="Suring W."/>
            <person name="Smit S."/>
            <person name="van Straalen N.M."/>
            <person name="Roelofs D."/>
        </authorList>
    </citation>
    <scope>NUCLEOTIDE SEQUENCE [LARGE SCALE GENOMIC DNA]</scope>
    <source>
        <tissue evidence="8">Mixed pool</tissue>
    </source>
</reference>
<dbReference type="OrthoDB" id="10258914at2759"/>
<evidence type="ECO:0000256" key="4">
    <source>
        <dbReference type="ARBA" id="ARBA00023136"/>
    </source>
</evidence>
<protein>
    <submittedName>
        <fullName evidence="8">TRAF3-interacting protein 1</fullName>
    </submittedName>
</protein>
<gene>
    <name evidence="8" type="ORF">Ocin01_12865</name>
</gene>
<evidence type="ECO:0000259" key="7">
    <source>
        <dbReference type="Pfam" id="PF17749"/>
    </source>
</evidence>
<comment type="caution">
    <text evidence="8">The sequence shown here is derived from an EMBL/GenBank/DDBJ whole genome shotgun (WGS) entry which is preliminary data.</text>
</comment>
<dbReference type="GO" id="GO:0005737">
    <property type="term" value="C:cytoplasm"/>
    <property type="evidence" value="ECO:0007669"/>
    <property type="project" value="TreeGrafter"/>
</dbReference>
<feature type="domain" description="TRAF3-interacting protein 1 N-terminal" evidence="6">
    <location>
        <begin position="280"/>
        <end position="315"/>
    </location>
</feature>
<sequence>MAVNSYNPRLGFSSNSSENNVEEVFHNKFGMVGTAAVKCRSLSEPIYQMGKDLKKDHAIGRNPALSDSSNVLKRTGLPSHSKILAEQKAECSTICEELSQSSLIENVDGYLHGINSEAESTYPEPESVREWTRNTHEFTLEKEEDTLRHDNSATVEEEVDEMENDPMLMRDVVFESEIFHHTETEVTEVDHIEVEEDDDNYPEIEHYPSGYGSFIYDDIPMFTDTGRFTTRSCDESFPELPDDILNTDSSYFTDYEYDLTPADMPTGGIPAPVKVVFEEESETNEKCEARPSKILSGKEPEKTNDMLQLLAKAITSYKSKDKAKLSMAKVTSSKTKPSQKAVVDNKVERTKPEAHQDTKRARSRPPAKNLTSQKSNSQEKAQEKSRFEVSKNKTDSKKVKANVKENADEVTNIKTVSQNSSSAKKSDESLKTNKPSSTTACIPNQATASSLSKSVSKLSLKKKPSSLKLVTGDTRKSVNPAEKVSSHEVTPGSSDGKNKNLKRPEILSNSEQPSKSALEGTNNTAENSADTSSLGKTKPRSNTGLPPELMEEIPSERPVTRKKLQNYNDNNDSNENPNRQDNTKNDNVLKSATSEEQVSATPMTPESTLPATTTEQKGKNKSGCSSSTCTSSDEGVTEEMNKKISEWKDDSGGVVAVVDSLDSLENMDYATGWIPQSQSNSNIKTRTSSYESVHKVFNRRESCSQQCEDEDNVSISNRKAKTSISSHQDIPMKRPITVILDNHDFDEDDETFLVQEKTESETDLTLDRLQSVLMNTAADIAHIPQEHRGLLVNQIMETQRELEQLSSQKSMFATLQNEMAERDKEALREVYLKQIEDLKGAIQKMAKCANPLANIIQRSQDDACLMEIEFRKLRQENERLQRKIDDARLETTRVLFPMTEELAHLDSRIEKMEGAIVLAKQRLHLMDDEYHSDYICPIAQCPTQDEGDGGKEIPIWEFKEGNSSEEDEGGVKKTKSLLDVFRKAVSMHENEAYGNGHSIATASSQQPMQTPLTKSFGRDGVCRDERYCSNMGMPMNSPRLGWGQGMRYSENTFSGQRNQPQFHSTVGAALRGYGDLKENPLGKDIKPPWWD</sequence>
<feature type="compositionally biased region" description="Polar residues" evidence="5">
    <location>
        <begin position="585"/>
        <end position="615"/>
    </location>
</feature>
<dbReference type="InterPro" id="IPR045120">
    <property type="entry name" value="Suco/Slp1-like"/>
</dbReference>
<evidence type="ECO:0000256" key="5">
    <source>
        <dbReference type="SAM" id="MobiDB-lite"/>
    </source>
</evidence>
<dbReference type="GO" id="GO:0016020">
    <property type="term" value="C:membrane"/>
    <property type="evidence" value="ECO:0007669"/>
    <property type="project" value="UniProtKB-SubCell"/>
</dbReference>
<evidence type="ECO:0000313" key="8">
    <source>
        <dbReference type="EMBL" id="ODM93818.1"/>
    </source>
</evidence>
<feature type="region of interest" description="Disordered" evidence="5">
    <location>
        <begin position="281"/>
        <end position="301"/>
    </location>
</feature>
<dbReference type="GO" id="GO:0034975">
    <property type="term" value="P:protein folding in endoplasmic reticulum"/>
    <property type="evidence" value="ECO:0007669"/>
    <property type="project" value="TreeGrafter"/>
</dbReference>
<keyword evidence="9" id="KW-1185">Reference proteome</keyword>
<feature type="compositionally biased region" description="Polar residues" evidence="5">
    <location>
        <begin position="412"/>
        <end position="423"/>
    </location>
</feature>
<dbReference type="InterPro" id="IPR042576">
    <property type="entry name" value="TRAF3IP1_N_sf"/>
</dbReference>
<feature type="compositionally biased region" description="Polar residues" evidence="5">
    <location>
        <begin position="507"/>
        <end position="544"/>
    </location>
</feature>
<feature type="domain" description="TRAF3-interacting protein 1 C-terminal" evidence="7">
    <location>
        <begin position="785"/>
        <end position="921"/>
    </location>
</feature>
<evidence type="ECO:0000259" key="6">
    <source>
        <dbReference type="Pfam" id="PF10243"/>
    </source>
</evidence>
<dbReference type="Pfam" id="PF10243">
    <property type="entry name" value="MIP-T3"/>
    <property type="match status" value="1"/>
</dbReference>
<keyword evidence="2" id="KW-0812">Transmembrane</keyword>
<evidence type="ECO:0000313" key="9">
    <source>
        <dbReference type="Proteomes" id="UP000094527"/>
    </source>
</evidence>
<accession>A0A1D2MLL1</accession>
<dbReference type="Gene3D" id="1.10.418.50">
    <property type="entry name" value="Microtubule-binding protein MIP-T3"/>
    <property type="match status" value="1"/>
</dbReference>
<proteinExistence type="predicted"/>
<feature type="region of interest" description="Disordered" evidence="5">
    <location>
        <begin position="328"/>
        <end position="637"/>
    </location>
</feature>
<dbReference type="Proteomes" id="UP000094527">
    <property type="component" value="Unassembled WGS sequence"/>
</dbReference>
<evidence type="ECO:0000256" key="2">
    <source>
        <dbReference type="ARBA" id="ARBA00022692"/>
    </source>
</evidence>
<name>A0A1D2MLL1_ORCCI</name>
<feature type="compositionally biased region" description="Basic and acidic residues" evidence="5">
    <location>
        <begin position="496"/>
        <end position="505"/>
    </location>
</feature>
<feature type="compositionally biased region" description="Basic and acidic residues" evidence="5">
    <location>
        <begin position="343"/>
        <end position="360"/>
    </location>
</feature>
<keyword evidence="4" id="KW-0472">Membrane</keyword>
<dbReference type="EMBL" id="LJIJ01000907">
    <property type="protein sequence ID" value="ODM93818.1"/>
    <property type="molecule type" value="Genomic_DNA"/>
</dbReference>
<dbReference type="InterPro" id="IPR040468">
    <property type="entry name" value="TRAF3IP1_N"/>
</dbReference>
<dbReference type="PANTHER" id="PTHR12953:SF0">
    <property type="entry name" value="SUN DOMAIN-CONTAINING OSSIFICATION FACTOR"/>
    <property type="match status" value="1"/>
</dbReference>